<dbReference type="InterPro" id="IPR007730">
    <property type="entry name" value="SPOR-like_dom"/>
</dbReference>
<dbReference type="GO" id="GO:0042834">
    <property type="term" value="F:peptidoglycan binding"/>
    <property type="evidence" value="ECO:0007669"/>
    <property type="project" value="InterPro"/>
</dbReference>
<evidence type="ECO:0000259" key="3">
    <source>
        <dbReference type="PROSITE" id="PS51724"/>
    </source>
</evidence>
<proteinExistence type="predicted"/>
<evidence type="ECO:0000313" key="4">
    <source>
        <dbReference type="EMBL" id="RTE65582.1"/>
    </source>
</evidence>
<feature type="domain" description="SPOR" evidence="3">
    <location>
        <begin position="441"/>
        <end position="519"/>
    </location>
</feature>
<dbReference type="PANTHER" id="PTHR11102:SF160">
    <property type="entry name" value="ERAD-ASSOCIATED E3 UBIQUITIN-PROTEIN LIGASE COMPONENT HRD3"/>
    <property type="match status" value="1"/>
</dbReference>
<comment type="caution">
    <text evidence="4">The sequence shown here is derived from an EMBL/GenBank/DDBJ whole genome shotgun (WGS) entry which is preliminary data.</text>
</comment>
<keyword evidence="2" id="KW-0732">Signal</keyword>
<dbReference type="Pfam" id="PF05036">
    <property type="entry name" value="SPOR"/>
    <property type="match status" value="1"/>
</dbReference>
<feature type="compositionally biased region" description="Low complexity" evidence="1">
    <location>
        <begin position="359"/>
        <end position="408"/>
    </location>
</feature>
<accession>A0A430KQ34</accession>
<dbReference type="InterPro" id="IPR050767">
    <property type="entry name" value="Sel1_AlgK"/>
</dbReference>
<sequence length="529" mass="57707">MQIKLNLTGSQLFFRLSTILGVSSTLLFSSVVAANDAKQNDCYQLFTATQYQDARHQCQELAELGDAKGAFLLATMYYQALGTERDDQRGLFWDQVAAEKGHPESAYRLGLAYQLGQGVSQSNSQARHWYQQAALAQHAKAQKLLGSMFESGAAGEKDQHRAYQWYLKAAQQGVMGAQLKVGTMLLEGRGVNANRASAQHWIRKAAEAGNSNAQVAMGVMLAEVDPDESLSWYQQSADQGNGLALQNLALVYYAGQGVEADHAKAATLAQQALDAGNTEAASLLNLIRLETEQKKVVELQAEKQQLARKIRESIPDNGSGEQQLLLATLAVDRDPSETDESDTPAVLVDQQPAAVASIEPSESSELASELVSEPASETPLEASTETSTEVSSAASEVSTEAVVQSASQPVAKGATAAQATPNAKPWQPDNQYALADGWVMDKFPPNFTIQLLYGTDERGVLKYIAKHKLPDTVRYFRTQREAGLYYVLVYGDYKSIPEARAALDEIPASARKSHWIRKFRRLQELYVAP</sequence>
<organism evidence="4 5">
    <name type="scientific">Amphritea opalescens</name>
    <dbReference type="NCBI Taxonomy" id="2490544"/>
    <lineage>
        <taxon>Bacteria</taxon>
        <taxon>Pseudomonadati</taxon>
        <taxon>Pseudomonadota</taxon>
        <taxon>Gammaproteobacteria</taxon>
        <taxon>Oceanospirillales</taxon>
        <taxon>Oceanospirillaceae</taxon>
        <taxon>Amphritea</taxon>
    </lineage>
</organism>
<name>A0A430KQ34_9GAMM</name>
<gene>
    <name evidence="4" type="ORF">EH243_11625</name>
</gene>
<dbReference type="Gene3D" id="3.30.70.1070">
    <property type="entry name" value="Sporulation related repeat"/>
    <property type="match status" value="1"/>
</dbReference>
<dbReference type="SMART" id="SM00671">
    <property type="entry name" value="SEL1"/>
    <property type="match status" value="6"/>
</dbReference>
<dbReference type="EMBL" id="RQXW01000009">
    <property type="protein sequence ID" value="RTE65582.1"/>
    <property type="molecule type" value="Genomic_DNA"/>
</dbReference>
<evidence type="ECO:0000256" key="2">
    <source>
        <dbReference type="SAM" id="SignalP"/>
    </source>
</evidence>
<dbReference type="InterPro" id="IPR036680">
    <property type="entry name" value="SPOR-like_sf"/>
</dbReference>
<feature type="signal peptide" evidence="2">
    <location>
        <begin position="1"/>
        <end position="33"/>
    </location>
</feature>
<evidence type="ECO:0000256" key="1">
    <source>
        <dbReference type="SAM" id="MobiDB-lite"/>
    </source>
</evidence>
<dbReference type="AlphaFoldDB" id="A0A430KQ34"/>
<reference evidence="4 5" key="1">
    <citation type="submission" date="2018-11" db="EMBL/GenBank/DDBJ databases">
        <title>The draft genome sequence of Amphritea opalescens ANRC-JH13T.</title>
        <authorList>
            <person name="Fang Z."/>
            <person name="Zhang Y."/>
            <person name="Han X."/>
        </authorList>
    </citation>
    <scope>NUCLEOTIDE SEQUENCE [LARGE SCALE GENOMIC DNA]</scope>
    <source>
        <strain evidence="4 5">ANRC-JH13</strain>
    </source>
</reference>
<evidence type="ECO:0000313" key="5">
    <source>
        <dbReference type="Proteomes" id="UP000283087"/>
    </source>
</evidence>
<dbReference type="InterPro" id="IPR011990">
    <property type="entry name" value="TPR-like_helical_dom_sf"/>
</dbReference>
<dbReference type="RefSeq" id="WP_126158835.1">
    <property type="nucleotide sequence ID" value="NZ_RQXW01000009.1"/>
</dbReference>
<dbReference type="Pfam" id="PF08238">
    <property type="entry name" value="Sel1"/>
    <property type="match status" value="6"/>
</dbReference>
<dbReference type="PROSITE" id="PS51724">
    <property type="entry name" value="SPOR"/>
    <property type="match status" value="1"/>
</dbReference>
<keyword evidence="5" id="KW-1185">Reference proteome</keyword>
<feature type="chain" id="PRO_5019390996" description="SPOR domain-containing protein" evidence="2">
    <location>
        <begin position="34"/>
        <end position="529"/>
    </location>
</feature>
<dbReference type="PANTHER" id="PTHR11102">
    <property type="entry name" value="SEL-1-LIKE PROTEIN"/>
    <property type="match status" value="1"/>
</dbReference>
<feature type="region of interest" description="Disordered" evidence="1">
    <location>
        <begin position="354"/>
        <end position="428"/>
    </location>
</feature>
<dbReference type="SUPFAM" id="SSF81901">
    <property type="entry name" value="HCP-like"/>
    <property type="match status" value="2"/>
</dbReference>
<dbReference type="OrthoDB" id="9204495at2"/>
<dbReference type="InterPro" id="IPR006597">
    <property type="entry name" value="Sel1-like"/>
</dbReference>
<protein>
    <recommendedName>
        <fullName evidence="3">SPOR domain-containing protein</fullName>
    </recommendedName>
</protein>
<dbReference type="Gene3D" id="1.25.40.10">
    <property type="entry name" value="Tetratricopeptide repeat domain"/>
    <property type="match status" value="2"/>
</dbReference>
<dbReference type="Proteomes" id="UP000283087">
    <property type="component" value="Unassembled WGS sequence"/>
</dbReference>